<evidence type="ECO:0000259" key="1">
    <source>
        <dbReference type="Pfam" id="PF08241"/>
    </source>
</evidence>
<sequence length="208" mass="23575">MDIQQAYNEWAKQYDSNSNKTRDLEAKALRNTLSAIPFDSCLEIGCGTGKNTVWFMEKASTVTAVDLSEEMLAKAREKVIKDNVTFIQADTTKPWHFTNKKYDLISFSLVLEHIENLDLIFSEAAKILNSGGYVYIGELHPFKQYTGSKARFDTASGVQVVQCYNHNLSDFVQAAKKSHLLVADINEYFDEDNRTALPRILTVLFKKS</sequence>
<keyword evidence="2" id="KW-0808">Transferase</keyword>
<dbReference type="CDD" id="cd02440">
    <property type="entry name" value="AdoMet_MTases"/>
    <property type="match status" value="1"/>
</dbReference>
<dbReference type="GO" id="GO:0008757">
    <property type="term" value="F:S-adenosylmethionine-dependent methyltransferase activity"/>
    <property type="evidence" value="ECO:0007669"/>
    <property type="project" value="InterPro"/>
</dbReference>
<dbReference type="Gene3D" id="3.40.50.150">
    <property type="entry name" value="Vaccinia Virus protein VP39"/>
    <property type="match status" value="1"/>
</dbReference>
<organism evidence="2 3">
    <name type="scientific">Ilyomonas limi</name>
    <dbReference type="NCBI Taxonomy" id="2575867"/>
    <lineage>
        <taxon>Bacteria</taxon>
        <taxon>Pseudomonadati</taxon>
        <taxon>Bacteroidota</taxon>
        <taxon>Chitinophagia</taxon>
        <taxon>Chitinophagales</taxon>
        <taxon>Chitinophagaceae</taxon>
        <taxon>Ilyomonas</taxon>
    </lineage>
</organism>
<dbReference type="PANTHER" id="PTHR43861:SF1">
    <property type="entry name" value="TRANS-ACONITATE 2-METHYLTRANSFERASE"/>
    <property type="match status" value="1"/>
</dbReference>
<dbReference type="Pfam" id="PF08241">
    <property type="entry name" value="Methyltransf_11"/>
    <property type="match status" value="1"/>
</dbReference>
<protein>
    <submittedName>
        <fullName evidence="2">Class I SAM-dependent methyltransferase</fullName>
    </submittedName>
</protein>
<evidence type="ECO:0000313" key="3">
    <source>
        <dbReference type="Proteomes" id="UP000305848"/>
    </source>
</evidence>
<keyword evidence="3" id="KW-1185">Reference proteome</keyword>
<name>A0A4U3L2Q4_9BACT</name>
<dbReference type="PANTHER" id="PTHR43861">
    <property type="entry name" value="TRANS-ACONITATE 2-METHYLTRANSFERASE-RELATED"/>
    <property type="match status" value="1"/>
</dbReference>
<dbReference type="InterPro" id="IPR013216">
    <property type="entry name" value="Methyltransf_11"/>
</dbReference>
<dbReference type="AlphaFoldDB" id="A0A4U3L2Q4"/>
<comment type="caution">
    <text evidence="2">The sequence shown here is derived from an EMBL/GenBank/DDBJ whole genome shotgun (WGS) entry which is preliminary data.</text>
</comment>
<dbReference type="InterPro" id="IPR029063">
    <property type="entry name" value="SAM-dependent_MTases_sf"/>
</dbReference>
<reference evidence="2 3" key="1">
    <citation type="submission" date="2019-05" db="EMBL/GenBank/DDBJ databases">
        <title>Panacibacter sp. strain 17mud1-8 Genome sequencing and assembly.</title>
        <authorList>
            <person name="Chhetri G."/>
        </authorList>
    </citation>
    <scope>NUCLEOTIDE SEQUENCE [LARGE SCALE GENOMIC DNA]</scope>
    <source>
        <strain evidence="2 3">17mud1-8</strain>
    </source>
</reference>
<evidence type="ECO:0000313" key="2">
    <source>
        <dbReference type="EMBL" id="TKK69391.1"/>
    </source>
</evidence>
<keyword evidence="2" id="KW-0489">Methyltransferase</keyword>
<proteinExistence type="predicted"/>
<dbReference type="GO" id="GO:0032259">
    <property type="term" value="P:methylation"/>
    <property type="evidence" value="ECO:0007669"/>
    <property type="project" value="UniProtKB-KW"/>
</dbReference>
<gene>
    <name evidence="2" type="ORF">FC093_08730</name>
</gene>
<dbReference type="Proteomes" id="UP000305848">
    <property type="component" value="Unassembled WGS sequence"/>
</dbReference>
<feature type="domain" description="Methyltransferase type 11" evidence="1">
    <location>
        <begin position="42"/>
        <end position="136"/>
    </location>
</feature>
<dbReference type="RefSeq" id="WP_137261387.1">
    <property type="nucleotide sequence ID" value="NZ_SZQL01000005.1"/>
</dbReference>
<accession>A0A4U3L2Q4</accession>
<dbReference type="EMBL" id="SZQL01000005">
    <property type="protein sequence ID" value="TKK69391.1"/>
    <property type="molecule type" value="Genomic_DNA"/>
</dbReference>
<dbReference type="OrthoDB" id="597202at2"/>
<dbReference type="SUPFAM" id="SSF53335">
    <property type="entry name" value="S-adenosyl-L-methionine-dependent methyltransferases"/>
    <property type="match status" value="1"/>
</dbReference>